<dbReference type="Pfam" id="PF13884">
    <property type="entry name" value="Peptidase_S74"/>
    <property type="match status" value="1"/>
</dbReference>
<proteinExistence type="predicted"/>
<keyword evidence="5" id="KW-1185">Reference proteome</keyword>
<evidence type="ECO:0000313" key="4">
    <source>
        <dbReference type="EMBL" id="MFD2824737.1"/>
    </source>
</evidence>
<protein>
    <submittedName>
        <fullName evidence="4">Tail fiber domain-containing protein</fullName>
    </submittedName>
</protein>
<evidence type="ECO:0000256" key="2">
    <source>
        <dbReference type="SAM" id="SignalP"/>
    </source>
</evidence>
<gene>
    <name evidence="4" type="ORF">ACFS5M_13725</name>
</gene>
<dbReference type="Proteomes" id="UP001597533">
    <property type="component" value="Unassembled WGS sequence"/>
</dbReference>
<dbReference type="InterPro" id="IPR030392">
    <property type="entry name" value="S74_ICA"/>
</dbReference>
<keyword evidence="1" id="KW-0175">Coiled coil</keyword>
<evidence type="ECO:0000256" key="1">
    <source>
        <dbReference type="SAM" id="Coils"/>
    </source>
</evidence>
<reference evidence="5" key="1">
    <citation type="journal article" date="2019" name="Int. J. Syst. Evol. Microbiol.">
        <title>The Global Catalogue of Microorganisms (GCM) 10K type strain sequencing project: providing services to taxonomists for standard genome sequencing and annotation.</title>
        <authorList>
            <consortium name="The Broad Institute Genomics Platform"/>
            <consortium name="The Broad Institute Genome Sequencing Center for Infectious Disease"/>
            <person name="Wu L."/>
            <person name="Ma J."/>
        </authorList>
    </citation>
    <scope>NUCLEOTIDE SEQUENCE [LARGE SCALE GENOMIC DNA]</scope>
    <source>
        <strain evidence="5">KCTC 32141</strain>
    </source>
</reference>
<sequence length="359" mass="38434">MKFKITQPLKTTILIFLLIFTLSVTAQVGVGTTSPSSALDIEVNAASDGIEINNIRGNGDPTLQYQVNGTSRITMGIDDSDGDKFKIGTTALTTNTRLTIATNGYIGIGLTAPTYHLHMEGNRNDYLAFYENTHATGASLAGYVTGTYNALGGVTNNTVGLGSYGVHLPATGGGTGVWGTSNSSDADAVYGSIPTTGSWLGFGGLFTGGLGYANGLYNLSDERVKSNIVTISGAINKLKQIRGVSYTYNLNEYNYLAKGDTRTYLGFLAQNVKEIFPEAVAEKQLIVDGPDKMNSSASLSEFRKETFNVVDYTAIVPVTVEAIKEQQEIIEAQNNRISNLEDKITLLESRLNAILESQD</sequence>
<evidence type="ECO:0000259" key="3">
    <source>
        <dbReference type="PROSITE" id="PS51688"/>
    </source>
</evidence>
<feature type="chain" id="PRO_5046283102" evidence="2">
    <location>
        <begin position="27"/>
        <end position="359"/>
    </location>
</feature>
<feature type="signal peptide" evidence="2">
    <location>
        <begin position="1"/>
        <end position="26"/>
    </location>
</feature>
<dbReference type="PROSITE" id="PS51688">
    <property type="entry name" value="ICA"/>
    <property type="match status" value="1"/>
</dbReference>
<accession>A0ABW5WS63</accession>
<name>A0ABW5WS63_9FLAO</name>
<comment type="caution">
    <text evidence="4">The sequence shown here is derived from an EMBL/GenBank/DDBJ whole genome shotgun (WGS) entry which is preliminary data.</text>
</comment>
<evidence type="ECO:0000313" key="5">
    <source>
        <dbReference type="Proteomes" id="UP001597533"/>
    </source>
</evidence>
<dbReference type="InterPro" id="IPR036388">
    <property type="entry name" value="WH-like_DNA-bd_sf"/>
</dbReference>
<keyword evidence="2" id="KW-0732">Signal</keyword>
<feature type="domain" description="Peptidase S74" evidence="3">
    <location>
        <begin position="220"/>
        <end position="337"/>
    </location>
</feature>
<dbReference type="EMBL" id="JBHUOV010000015">
    <property type="protein sequence ID" value="MFD2824737.1"/>
    <property type="molecule type" value="Genomic_DNA"/>
</dbReference>
<organism evidence="4 5">
    <name type="scientific">Lacinutrix iliipiscaria</name>
    <dbReference type="NCBI Taxonomy" id="1230532"/>
    <lineage>
        <taxon>Bacteria</taxon>
        <taxon>Pseudomonadati</taxon>
        <taxon>Bacteroidota</taxon>
        <taxon>Flavobacteriia</taxon>
        <taxon>Flavobacteriales</taxon>
        <taxon>Flavobacteriaceae</taxon>
        <taxon>Lacinutrix</taxon>
    </lineage>
</organism>
<feature type="coiled-coil region" evidence="1">
    <location>
        <begin position="323"/>
        <end position="357"/>
    </location>
</feature>
<dbReference type="Gene3D" id="1.10.10.10">
    <property type="entry name" value="Winged helix-like DNA-binding domain superfamily/Winged helix DNA-binding domain"/>
    <property type="match status" value="1"/>
</dbReference>
<dbReference type="RefSeq" id="WP_183489408.1">
    <property type="nucleotide sequence ID" value="NZ_JBHUOV010000015.1"/>
</dbReference>